<dbReference type="EMBL" id="CAJJDP010000044">
    <property type="protein sequence ID" value="CAD8164037.1"/>
    <property type="molecule type" value="Genomic_DNA"/>
</dbReference>
<keyword evidence="7" id="KW-0067">ATP-binding</keyword>
<gene>
    <name evidence="8" type="ORF">POCTA_138.1.T0440155</name>
</gene>
<dbReference type="Proteomes" id="UP000683925">
    <property type="component" value="Unassembled WGS sequence"/>
</dbReference>
<dbReference type="PANTHER" id="PTHR12586:SF1">
    <property type="entry name" value="CDP-DIACYLGLYCEROL--GLYCEROL-3-PHOSPHATE 3-PHOSPHATIDYLTRANSFERASE, MITOCHONDRIAL"/>
    <property type="match status" value="1"/>
</dbReference>
<comment type="subcellular location">
    <subcellularLocation>
        <location evidence="7">Mitochondrion</location>
    </subcellularLocation>
</comment>
<evidence type="ECO:0000256" key="4">
    <source>
        <dbReference type="ARBA" id="ARBA00023098"/>
    </source>
</evidence>
<comment type="similarity">
    <text evidence="7">Belongs to the CDP-alcohol phosphatidyltransferase class-II family.</text>
</comment>
<evidence type="ECO:0000256" key="3">
    <source>
        <dbReference type="ARBA" id="ARBA00022737"/>
    </source>
</evidence>
<keyword evidence="1 7" id="KW-0444">Lipid biosynthesis</keyword>
<dbReference type="GO" id="GO:0005739">
    <property type="term" value="C:mitochondrion"/>
    <property type="evidence" value="ECO:0007669"/>
    <property type="project" value="UniProtKB-SubCell"/>
</dbReference>
<evidence type="ECO:0000256" key="7">
    <source>
        <dbReference type="RuleBase" id="RU365024"/>
    </source>
</evidence>
<dbReference type="OrthoDB" id="10250191at2759"/>
<keyword evidence="5 7" id="KW-0594">Phospholipid biosynthesis</keyword>
<comment type="caution">
    <text evidence="8">The sequence shown here is derived from an EMBL/GenBank/DDBJ whole genome shotgun (WGS) entry which is preliminary data.</text>
</comment>
<sequence length="84" mass="9944">MKEQYLNKKQQQINCQIIQSFINNFLKLNTASIEMLKDPVDFYVNLHKGIKRAEKNILLSTLYIGIGNMEEFLIKRLSNQQRKI</sequence>
<dbReference type="GO" id="GO:0005524">
    <property type="term" value="F:ATP binding"/>
    <property type="evidence" value="ECO:0007669"/>
    <property type="project" value="UniProtKB-KW"/>
</dbReference>
<comment type="function">
    <text evidence="7">Functions in the biosynthesis of the anionic phospholipids phosphatidylglycerol and cardiolipin.</text>
</comment>
<dbReference type="EC" id="2.7.8.5" evidence="7"/>
<comment type="catalytic activity">
    <reaction evidence="7">
        <text>a CDP-1,2-diacyl-sn-glycerol + sn-glycerol 3-phosphate = a 1,2-diacyl-sn-glycero-3-phospho-(1'-sn-glycero-3'-phosphate) + CMP + H(+)</text>
        <dbReference type="Rhea" id="RHEA:12593"/>
        <dbReference type="ChEBI" id="CHEBI:15378"/>
        <dbReference type="ChEBI" id="CHEBI:57597"/>
        <dbReference type="ChEBI" id="CHEBI:58332"/>
        <dbReference type="ChEBI" id="CHEBI:60110"/>
        <dbReference type="ChEBI" id="CHEBI:60377"/>
        <dbReference type="EC" id="2.7.8.5"/>
    </reaction>
</comment>
<dbReference type="PANTHER" id="PTHR12586">
    <property type="entry name" value="CDP-DIACYLGLYCEROL--SERINE O-PHOSPHATIDYLTRANSFERASE"/>
    <property type="match status" value="1"/>
</dbReference>
<keyword evidence="7" id="KW-0496">Mitochondrion</keyword>
<reference evidence="8" key="1">
    <citation type="submission" date="2021-01" db="EMBL/GenBank/DDBJ databases">
        <authorList>
            <consortium name="Genoscope - CEA"/>
            <person name="William W."/>
        </authorList>
    </citation>
    <scope>NUCLEOTIDE SEQUENCE</scope>
</reference>
<organism evidence="8 9">
    <name type="scientific">Paramecium octaurelia</name>
    <dbReference type="NCBI Taxonomy" id="43137"/>
    <lineage>
        <taxon>Eukaryota</taxon>
        <taxon>Sar</taxon>
        <taxon>Alveolata</taxon>
        <taxon>Ciliophora</taxon>
        <taxon>Intramacronucleata</taxon>
        <taxon>Oligohymenophorea</taxon>
        <taxon>Peniculida</taxon>
        <taxon>Parameciidae</taxon>
        <taxon>Paramecium</taxon>
    </lineage>
</organism>
<proteinExistence type="inferred from homology"/>
<evidence type="ECO:0000256" key="5">
    <source>
        <dbReference type="ARBA" id="ARBA00023209"/>
    </source>
</evidence>
<name>A0A8S1UIN5_PAROT</name>
<evidence type="ECO:0000313" key="8">
    <source>
        <dbReference type="EMBL" id="CAD8164037.1"/>
    </source>
</evidence>
<dbReference type="GO" id="GO:0008444">
    <property type="term" value="F:CDP-diacylglycerol-glycerol-3-phosphate 3-phosphatidyltransferase activity"/>
    <property type="evidence" value="ECO:0007669"/>
    <property type="project" value="UniProtKB-EC"/>
</dbReference>
<keyword evidence="4 7" id="KW-0443">Lipid metabolism</keyword>
<keyword evidence="9" id="KW-1185">Reference proteome</keyword>
<evidence type="ECO:0000313" key="9">
    <source>
        <dbReference type="Proteomes" id="UP000683925"/>
    </source>
</evidence>
<accession>A0A8S1UIN5</accession>
<evidence type="ECO:0000256" key="6">
    <source>
        <dbReference type="ARBA" id="ARBA00023264"/>
    </source>
</evidence>
<comment type="pathway">
    <text evidence="7">Phospholipid metabolism; phosphatidylglycerol biosynthesis; phosphatidylglycerol from CDP-diacylglycerol: step 1/2.</text>
</comment>
<keyword evidence="6 7" id="KW-1208">Phospholipid metabolism</keyword>
<keyword evidence="3" id="KW-0677">Repeat</keyword>
<keyword evidence="2 7" id="KW-0808">Transferase</keyword>
<dbReference type="GO" id="GO:0032049">
    <property type="term" value="P:cardiolipin biosynthetic process"/>
    <property type="evidence" value="ECO:0007669"/>
    <property type="project" value="InterPro"/>
</dbReference>
<keyword evidence="7" id="KW-0547">Nucleotide-binding</keyword>
<dbReference type="AlphaFoldDB" id="A0A8S1UIN5"/>
<protein>
    <recommendedName>
        <fullName evidence="7">CDP-diacylglycerol--glycerol-3-phosphate 3-phosphatidyltransferase</fullName>
        <ecNumber evidence="7">2.7.8.5</ecNumber>
    </recommendedName>
</protein>
<dbReference type="InterPro" id="IPR016270">
    <property type="entry name" value="PGS1"/>
</dbReference>
<evidence type="ECO:0000256" key="1">
    <source>
        <dbReference type="ARBA" id="ARBA00022516"/>
    </source>
</evidence>
<evidence type="ECO:0000256" key="2">
    <source>
        <dbReference type="ARBA" id="ARBA00022679"/>
    </source>
</evidence>